<protein>
    <submittedName>
        <fullName evidence="1">Uncharacterized protein</fullName>
    </submittedName>
</protein>
<dbReference type="EMBL" id="MU277237">
    <property type="protein sequence ID" value="KAI0058283.1"/>
    <property type="molecule type" value="Genomic_DNA"/>
</dbReference>
<feature type="non-terminal residue" evidence="1">
    <location>
        <position position="1"/>
    </location>
</feature>
<organism evidence="1 2">
    <name type="scientific">Artomyces pyxidatus</name>
    <dbReference type="NCBI Taxonomy" id="48021"/>
    <lineage>
        <taxon>Eukaryota</taxon>
        <taxon>Fungi</taxon>
        <taxon>Dikarya</taxon>
        <taxon>Basidiomycota</taxon>
        <taxon>Agaricomycotina</taxon>
        <taxon>Agaricomycetes</taxon>
        <taxon>Russulales</taxon>
        <taxon>Auriscalpiaceae</taxon>
        <taxon>Artomyces</taxon>
    </lineage>
</organism>
<comment type="caution">
    <text evidence="1">The sequence shown here is derived from an EMBL/GenBank/DDBJ whole genome shotgun (WGS) entry which is preliminary data.</text>
</comment>
<dbReference type="Proteomes" id="UP000814140">
    <property type="component" value="Unassembled WGS sequence"/>
</dbReference>
<evidence type="ECO:0000313" key="1">
    <source>
        <dbReference type="EMBL" id="KAI0058283.1"/>
    </source>
</evidence>
<keyword evidence="2" id="KW-1185">Reference proteome</keyword>
<proteinExistence type="predicted"/>
<evidence type="ECO:0000313" key="2">
    <source>
        <dbReference type="Proteomes" id="UP000814140"/>
    </source>
</evidence>
<sequence length="300" mass="33239">PSNSESTAILDREGRIIVYMAGSPEGNSNSWTKTSQDASAAMERARTEAGLVLGKKAHVRGRYPYLHLGYTHGGGPKWGRPFIGCSKARQFIASRDSQAVSHCASPWKTTATHRHPGAFQMAAPRLFAHYEEVLQEVREHDPALSVPFTNSVFPTATFNFGPQVTTFPHRDSQNVPYGWCSVTALRSYDPKLGGHLYLWELKLVVEFPPGATILLPSSVITHGNTPIQSWESRQSFTQWCAGALMRWHAYGFRTAETLAREDPALHKQLASTSEQQWRSALCLLSKASMLASDHLPQPPL</sequence>
<reference evidence="1" key="2">
    <citation type="journal article" date="2022" name="New Phytol.">
        <title>Evolutionary transition to the ectomycorrhizal habit in the genomes of a hyperdiverse lineage of mushroom-forming fungi.</title>
        <authorList>
            <person name="Looney B."/>
            <person name="Miyauchi S."/>
            <person name="Morin E."/>
            <person name="Drula E."/>
            <person name="Courty P.E."/>
            <person name="Kohler A."/>
            <person name="Kuo A."/>
            <person name="LaButti K."/>
            <person name="Pangilinan J."/>
            <person name="Lipzen A."/>
            <person name="Riley R."/>
            <person name="Andreopoulos W."/>
            <person name="He G."/>
            <person name="Johnson J."/>
            <person name="Nolan M."/>
            <person name="Tritt A."/>
            <person name="Barry K.W."/>
            <person name="Grigoriev I.V."/>
            <person name="Nagy L.G."/>
            <person name="Hibbett D."/>
            <person name="Henrissat B."/>
            <person name="Matheny P.B."/>
            <person name="Labbe J."/>
            <person name="Martin F.M."/>
        </authorList>
    </citation>
    <scope>NUCLEOTIDE SEQUENCE</scope>
    <source>
        <strain evidence="1">HHB10654</strain>
    </source>
</reference>
<reference evidence="1" key="1">
    <citation type="submission" date="2021-03" db="EMBL/GenBank/DDBJ databases">
        <authorList>
            <consortium name="DOE Joint Genome Institute"/>
            <person name="Ahrendt S."/>
            <person name="Looney B.P."/>
            <person name="Miyauchi S."/>
            <person name="Morin E."/>
            <person name="Drula E."/>
            <person name="Courty P.E."/>
            <person name="Chicoki N."/>
            <person name="Fauchery L."/>
            <person name="Kohler A."/>
            <person name="Kuo A."/>
            <person name="Labutti K."/>
            <person name="Pangilinan J."/>
            <person name="Lipzen A."/>
            <person name="Riley R."/>
            <person name="Andreopoulos W."/>
            <person name="He G."/>
            <person name="Johnson J."/>
            <person name="Barry K.W."/>
            <person name="Grigoriev I.V."/>
            <person name="Nagy L."/>
            <person name="Hibbett D."/>
            <person name="Henrissat B."/>
            <person name="Matheny P.B."/>
            <person name="Labbe J."/>
            <person name="Martin F."/>
        </authorList>
    </citation>
    <scope>NUCLEOTIDE SEQUENCE</scope>
    <source>
        <strain evidence="1">HHB10654</strain>
    </source>
</reference>
<name>A0ACB8SR22_9AGAM</name>
<gene>
    <name evidence="1" type="ORF">BV25DRAFT_1811007</name>
</gene>
<accession>A0ACB8SR22</accession>